<accession>V6KUM1</accession>
<dbReference type="PATRIC" id="fig|1352936.5.peg.1025"/>
<keyword evidence="3" id="KW-1185">Reference proteome</keyword>
<dbReference type="Proteomes" id="UP000017984">
    <property type="component" value="Chromosome"/>
</dbReference>
<evidence type="ECO:0000256" key="1">
    <source>
        <dbReference type="SAM" id="Phobius"/>
    </source>
</evidence>
<protein>
    <submittedName>
        <fullName evidence="2">Uncharacterized protein</fullName>
    </submittedName>
</protein>
<dbReference type="HOGENOM" id="CLU_1721374_0_0_11"/>
<feature type="transmembrane region" description="Helical" evidence="1">
    <location>
        <begin position="16"/>
        <end position="39"/>
    </location>
</feature>
<feature type="transmembrane region" description="Helical" evidence="1">
    <location>
        <begin position="97"/>
        <end position="114"/>
    </location>
</feature>
<dbReference type="EMBL" id="AWQX01000045">
    <property type="protein sequence ID" value="EST35688.1"/>
    <property type="molecule type" value="Genomic_DNA"/>
</dbReference>
<dbReference type="STRING" id="1352936.M878_04760"/>
<dbReference type="AlphaFoldDB" id="V6KUM1"/>
<name>V6KUM1_STRRC</name>
<evidence type="ECO:0000313" key="3">
    <source>
        <dbReference type="Proteomes" id="UP000017984"/>
    </source>
</evidence>
<organism evidence="2 3">
    <name type="scientific">Streptomyces roseochromogenus subsp. oscitans DS 12.976</name>
    <dbReference type="NCBI Taxonomy" id="1352936"/>
    <lineage>
        <taxon>Bacteria</taxon>
        <taxon>Bacillati</taxon>
        <taxon>Actinomycetota</taxon>
        <taxon>Actinomycetes</taxon>
        <taxon>Kitasatosporales</taxon>
        <taxon>Streptomycetaceae</taxon>
        <taxon>Streptomyces</taxon>
    </lineage>
</organism>
<keyword evidence="1" id="KW-0812">Transmembrane</keyword>
<dbReference type="RefSeq" id="WP_023544957.1">
    <property type="nucleotide sequence ID" value="NZ_CM002285.1"/>
</dbReference>
<keyword evidence="1" id="KW-0472">Membrane</keyword>
<proteinExistence type="predicted"/>
<reference evidence="2 3" key="1">
    <citation type="journal article" date="2014" name="Genome Announc.">
        <title>Draft Genome Sequence of Streptomyces roseochromogenes subsp. oscitans DS 12.976, Producer of the Aminocoumarin Antibiotic Clorobiocin.</title>
        <authorList>
            <person name="Ruckert C."/>
            <person name="Kalinowski J."/>
            <person name="Heide L."/>
            <person name="Apel A.K."/>
        </authorList>
    </citation>
    <scope>NUCLEOTIDE SEQUENCE [LARGE SCALE GENOMIC DNA]</scope>
    <source>
        <strain evidence="2 3">DS 12.976</strain>
    </source>
</reference>
<dbReference type="OrthoDB" id="9848428at2"/>
<gene>
    <name evidence="2" type="ORF">M878_04760</name>
</gene>
<keyword evidence="1" id="KW-1133">Transmembrane helix</keyword>
<comment type="caution">
    <text evidence="2">The sequence shown here is derived from an EMBL/GenBank/DDBJ whole genome shotgun (WGS) entry which is preliminary data.</text>
</comment>
<evidence type="ECO:0000313" key="2">
    <source>
        <dbReference type="EMBL" id="EST35688.1"/>
    </source>
</evidence>
<sequence length="152" mass="15479">MPQESVAGRAGRRTPVLAILVGLTLMLVAHVVSCALHHLDGAPHIAARTVSMTSEAQGAGALAVVSGSAGRPAGHDVDGHHDHDSTCCDPADRPADLRASTAALVLALLVLVLARRGLLSPSVPDTLGRAGPERSPACAGVHLLRCVCVSRT</sequence>